<dbReference type="EMBL" id="BRXZ01001939">
    <property type="protein sequence ID" value="GMH50248.1"/>
    <property type="molecule type" value="Genomic_DNA"/>
</dbReference>
<dbReference type="AlphaFoldDB" id="A0A9W7DTK1"/>
<gene>
    <name evidence="2" type="ORF">TrRE_jg6531</name>
</gene>
<sequence length="201" mass="22585">MKIKDLAFWQRRPVRYSDGKNEDSLANLTVSGMTFMISGFMSIPFLRDLLLPGILLPWFPGDASYLIFTRAYVHSPPSLPISAFPPEYLGDRLSSQMTAVLTLSFMAYKFMSSSLLRKGAHRCPQKGLLLTSGWAAPLDTTPYGVCAAKQCWKYQAVGQGLLWATLFRFYHVAVETEGYNMNFVFMAVVFEGFIISTMGFL</sequence>
<keyword evidence="1" id="KW-0472">Membrane</keyword>
<feature type="transmembrane region" description="Helical" evidence="1">
    <location>
        <begin position="93"/>
        <end position="111"/>
    </location>
</feature>
<accession>A0A9W7DTK1</accession>
<organism evidence="2 3">
    <name type="scientific">Triparma retinervis</name>
    <dbReference type="NCBI Taxonomy" id="2557542"/>
    <lineage>
        <taxon>Eukaryota</taxon>
        <taxon>Sar</taxon>
        <taxon>Stramenopiles</taxon>
        <taxon>Ochrophyta</taxon>
        <taxon>Bolidophyceae</taxon>
        <taxon>Parmales</taxon>
        <taxon>Triparmaceae</taxon>
        <taxon>Triparma</taxon>
    </lineage>
</organism>
<dbReference type="OrthoDB" id="36142at2759"/>
<dbReference type="Proteomes" id="UP001165082">
    <property type="component" value="Unassembled WGS sequence"/>
</dbReference>
<feature type="transmembrane region" description="Helical" evidence="1">
    <location>
        <begin position="183"/>
        <end position="200"/>
    </location>
</feature>
<evidence type="ECO:0000256" key="1">
    <source>
        <dbReference type="SAM" id="Phobius"/>
    </source>
</evidence>
<name>A0A9W7DTK1_9STRA</name>
<evidence type="ECO:0000313" key="3">
    <source>
        <dbReference type="Proteomes" id="UP001165082"/>
    </source>
</evidence>
<keyword evidence="1" id="KW-1133">Transmembrane helix</keyword>
<keyword evidence="3" id="KW-1185">Reference proteome</keyword>
<protein>
    <submittedName>
        <fullName evidence="2">Uncharacterized protein</fullName>
    </submittedName>
</protein>
<reference evidence="2" key="1">
    <citation type="submission" date="2022-07" db="EMBL/GenBank/DDBJ databases">
        <title>Genome analysis of Parmales, a sister group of diatoms, reveals the evolutionary specialization of diatoms from phago-mixotrophs to photoautotrophs.</title>
        <authorList>
            <person name="Ban H."/>
            <person name="Sato S."/>
            <person name="Yoshikawa S."/>
            <person name="Kazumasa Y."/>
            <person name="Nakamura Y."/>
            <person name="Ichinomiya M."/>
            <person name="Saitoh K."/>
            <person name="Sato N."/>
            <person name="Blanc-Mathieu R."/>
            <person name="Endo H."/>
            <person name="Kuwata A."/>
            <person name="Ogata H."/>
        </authorList>
    </citation>
    <scope>NUCLEOTIDE SEQUENCE</scope>
</reference>
<evidence type="ECO:0000313" key="2">
    <source>
        <dbReference type="EMBL" id="GMH50248.1"/>
    </source>
</evidence>
<proteinExistence type="predicted"/>
<feature type="transmembrane region" description="Helical" evidence="1">
    <location>
        <begin position="25"/>
        <end position="46"/>
    </location>
</feature>
<keyword evidence="1" id="KW-0812">Transmembrane</keyword>
<comment type="caution">
    <text evidence="2">The sequence shown here is derived from an EMBL/GenBank/DDBJ whole genome shotgun (WGS) entry which is preliminary data.</text>
</comment>